<dbReference type="PROSITE" id="PS50922">
    <property type="entry name" value="TLC"/>
    <property type="match status" value="1"/>
</dbReference>
<dbReference type="OrthoDB" id="3053196at2759"/>
<dbReference type="Pfam" id="PF03798">
    <property type="entry name" value="TRAM_LAG1_CLN8"/>
    <property type="match status" value="1"/>
</dbReference>
<dbReference type="EMBL" id="JAACJK010000109">
    <property type="protein sequence ID" value="KAF5333089.1"/>
    <property type="molecule type" value="Genomic_DNA"/>
</dbReference>
<evidence type="ECO:0000256" key="2">
    <source>
        <dbReference type="ARBA" id="ARBA00009808"/>
    </source>
</evidence>
<feature type="transmembrane region" description="Helical" evidence="11">
    <location>
        <begin position="128"/>
        <end position="145"/>
    </location>
</feature>
<evidence type="ECO:0000256" key="3">
    <source>
        <dbReference type="ARBA" id="ARBA00022679"/>
    </source>
</evidence>
<keyword evidence="6 11" id="KW-1133">Transmembrane helix</keyword>
<keyword evidence="3" id="KW-0808">Transferase</keyword>
<dbReference type="InterPro" id="IPR016439">
    <property type="entry name" value="Lag1/Lac1-like"/>
</dbReference>
<keyword evidence="4 9" id="KW-0812">Transmembrane</keyword>
<evidence type="ECO:0000313" key="13">
    <source>
        <dbReference type="EMBL" id="KAF5333089.1"/>
    </source>
</evidence>
<dbReference type="AlphaFoldDB" id="A0A8H5FDR7"/>
<comment type="caution">
    <text evidence="13">The sequence shown here is derived from an EMBL/GenBank/DDBJ whole genome shotgun (WGS) entry which is preliminary data.</text>
</comment>
<accession>A0A8H5FDR7</accession>
<keyword evidence="5" id="KW-0256">Endoplasmic reticulum</keyword>
<reference evidence="13 14" key="1">
    <citation type="journal article" date="2020" name="ISME J.">
        <title>Uncovering the hidden diversity of litter-decomposition mechanisms in mushroom-forming fungi.</title>
        <authorList>
            <person name="Floudas D."/>
            <person name="Bentzer J."/>
            <person name="Ahren D."/>
            <person name="Johansson T."/>
            <person name="Persson P."/>
            <person name="Tunlid A."/>
        </authorList>
    </citation>
    <scope>NUCLEOTIDE SEQUENCE [LARGE SCALE GENOMIC DNA]</scope>
    <source>
        <strain evidence="13 14">CBS 175.51</strain>
    </source>
</reference>
<feature type="transmembrane region" description="Helical" evidence="11">
    <location>
        <begin position="354"/>
        <end position="376"/>
    </location>
</feature>
<feature type="compositionally biased region" description="Acidic residues" evidence="10">
    <location>
        <begin position="392"/>
        <end position="410"/>
    </location>
</feature>
<evidence type="ECO:0000313" key="14">
    <source>
        <dbReference type="Proteomes" id="UP000541558"/>
    </source>
</evidence>
<feature type="region of interest" description="Disordered" evidence="10">
    <location>
        <begin position="389"/>
        <end position="410"/>
    </location>
</feature>
<dbReference type="GO" id="GO:0050291">
    <property type="term" value="F:sphingosine N-acyltransferase activity"/>
    <property type="evidence" value="ECO:0007669"/>
    <property type="project" value="InterPro"/>
</dbReference>
<feature type="transmembrane region" description="Helical" evidence="11">
    <location>
        <begin position="293"/>
        <end position="317"/>
    </location>
</feature>
<evidence type="ECO:0000256" key="5">
    <source>
        <dbReference type="ARBA" id="ARBA00022824"/>
    </source>
</evidence>
<dbReference type="Proteomes" id="UP000541558">
    <property type="component" value="Unassembled WGS sequence"/>
</dbReference>
<evidence type="ECO:0000256" key="7">
    <source>
        <dbReference type="ARBA" id="ARBA00023136"/>
    </source>
</evidence>
<feature type="domain" description="TLC" evidence="12">
    <location>
        <begin position="167"/>
        <end position="386"/>
    </location>
</feature>
<feature type="transmembrane region" description="Helical" evidence="11">
    <location>
        <begin position="261"/>
        <end position="281"/>
    </location>
</feature>
<evidence type="ECO:0000256" key="10">
    <source>
        <dbReference type="SAM" id="MobiDB-lite"/>
    </source>
</evidence>
<sequence>MVSKNGQPHKRVNNIQTASAGIDKDPGHHLTGPFLPQTPLGGSTPTRAGSPANPNGDRSAHPAPWWLQWAVNPYTALKVLAVPLVLYVNWEVVTPYVAPGLPNPFAPIFLLSGYIEDSKPEDPRYTKTYFDLAFLAYYIVFFSFVREFLATKVAKPIGRYFGLKKEAKLDRFAEQFYALVYFTITGIWGYCVMSQQPSYWYNTKAFWKDYPHWDLEPMLKRYYLMQFSYWCQQFIVLVLGLEKPRKDYYELVAHHFVTLWLVGWSYLLNYTIIGSAVYMSMDIPDAFLAASKLLNYIQWNTAKIYAFVTFIVVWSYFRHYLNLKILYSVWFESRAVPESSKVWDWSTGAYLPFWMPYAIWVSIAALQVLNLFWYYLMWKILLRAIVTKEADDDRSDDEDDGEDEEDEKKK</sequence>
<comment type="similarity">
    <text evidence="2">Belongs to the sphingosine N-acyltransferase family.</text>
</comment>
<keyword evidence="14" id="KW-1185">Reference proteome</keyword>
<evidence type="ECO:0000256" key="6">
    <source>
        <dbReference type="ARBA" id="ARBA00022989"/>
    </source>
</evidence>
<evidence type="ECO:0000256" key="1">
    <source>
        <dbReference type="ARBA" id="ARBA00004477"/>
    </source>
</evidence>
<protein>
    <recommendedName>
        <fullName evidence="12">TLC domain-containing protein</fullName>
    </recommendedName>
</protein>
<comment type="subcellular location">
    <subcellularLocation>
        <location evidence="1">Endoplasmic reticulum membrane</location>
        <topology evidence="1">Multi-pass membrane protein</topology>
    </subcellularLocation>
</comment>
<evidence type="ECO:0000256" key="8">
    <source>
        <dbReference type="ARBA" id="ARBA00023180"/>
    </source>
</evidence>
<feature type="region of interest" description="Disordered" evidence="10">
    <location>
        <begin position="19"/>
        <end position="59"/>
    </location>
</feature>
<dbReference type="InterPro" id="IPR006634">
    <property type="entry name" value="TLC-dom"/>
</dbReference>
<feature type="transmembrane region" description="Helical" evidence="11">
    <location>
        <begin position="176"/>
        <end position="193"/>
    </location>
</feature>
<gene>
    <name evidence="13" type="ORF">D9611_002435</name>
</gene>
<dbReference type="SMART" id="SM00724">
    <property type="entry name" value="TLC"/>
    <property type="match status" value="1"/>
</dbReference>
<organism evidence="13 14">
    <name type="scientific">Ephemerocybe angulata</name>
    <dbReference type="NCBI Taxonomy" id="980116"/>
    <lineage>
        <taxon>Eukaryota</taxon>
        <taxon>Fungi</taxon>
        <taxon>Dikarya</taxon>
        <taxon>Basidiomycota</taxon>
        <taxon>Agaricomycotina</taxon>
        <taxon>Agaricomycetes</taxon>
        <taxon>Agaricomycetidae</taxon>
        <taxon>Agaricales</taxon>
        <taxon>Agaricineae</taxon>
        <taxon>Psathyrellaceae</taxon>
        <taxon>Ephemerocybe</taxon>
    </lineage>
</organism>
<evidence type="ECO:0000256" key="4">
    <source>
        <dbReference type="ARBA" id="ARBA00022692"/>
    </source>
</evidence>
<keyword evidence="8" id="KW-0325">Glycoprotein</keyword>
<dbReference type="GO" id="GO:0005789">
    <property type="term" value="C:endoplasmic reticulum membrane"/>
    <property type="evidence" value="ECO:0007669"/>
    <property type="project" value="UniProtKB-SubCell"/>
</dbReference>
<dbReference type="PANTHER" id="PTHR12560">
    <property type="entry name" value="LONGEVITY ASSURANCE FACTOR 1 LAG1"/>
    <property type="match status" value="1"/>
</dbReference>
<evidence type="ECO:0000256" key="9">
    <source>
        <dbReference type="PROSITE-ProRule" id="PRU00205"/>
    </source>
</evidence>
<dbReference type="PANTHER" id="PTHR12560:SF11">
    <property type="entry name" value="CERAMIDE SYNTHASE LAC1-RELATED"/>
    <property type="match status" value="1"/>
</dbReference>
<name>A0A8H5FDR7_9AGAR</name>
<evidence type="ECO:0000256" key="11">
    <source>
        <dbReference type="SAM" id="Phobius"/>
    </source>
</evidence>
<proteinExistence type="inferred from homology"/>
<keyword evidence="7 9" id="KW-0472">Membrane</keyword>
<dbReference type="GO" id="GO:0046513">
    <property type="term" value="P:ceramide biosynthetic process"/>
    <property type="evidence" value="ECO:0007669"/>
    <property type="project" value="InterPro"/>
</dbReference>
<evidence type="ECO:0000259" key="12">
    <source>
        <dbReference type="PROSITE" id="PS50922"/>
    </source>
</evidence>